<dbReference type="PANTHER" id="PTHR30582:SF33">
    <property type="entry name" value="EXPORTED PROTEIN"/>
    <property type="match status" value="1"/>
</dbReference>
<evidence type="ECO:0000256" key="6">
    <source>
        <dbReference type="PROSITE-ProRule" id="PRU01373"/>
    </source>
</evidence>
<dbReference type="EMBL" id="VIRS01000026">
    <property type="protein sequence ID" value="TQS41427.1"/>
    <property type="molecule type" value="Genomic_DNA"/>
</dbReference>
<dbReference type="PANTHER" id="PTHR30582">
    <property type="entry name" value="L,D-TRANSPEPTIDASE"/>
    <property type="match status" value="1"/>
</dbReference>
<dbReference type="Gene3D" id="2.40.440.10">
    <property type="entry name" value="L,D-transpeptidase catalytic domain-like"/>
    <property type="match status" value="1"/>
</dbReference>
<feature type="active site" description="Nucleophile" evidence="6">
    <location>
        <position position="190"/>
    </location>
</feature>
<dbReference type="AlphaFoldDB" id="A0A545AJC0"/>
<dbReference type="InterPro" id="IPR005490">
    <property type="entry name" value="LD_TPept_cat_dom"/>
</dbReference>
<dbReference type="CDD" id="cd16913">
    <property type="entry name" value="YkuD_like"/>
    <property type="match status" value="1"/>
</dbReference>
<sequence>MIRRVAALVAVVLAAGLALLIPSSAQAAGCSPRTGPAQRQVEKYLHLKVDGKASQADCVAVQRFQQRMGIRPTAGYAGPLTGSIVTRLANASYSKCGANGGIRVCVDLTHQVFWVKRNSSLAYGPAPIRTGRAGLATPAGLFRIQDKKVSTVSTIFKVKLPYWERFYADMGFHQTTTYLYDGGSPGSHGCINLLPIDARTLFKYTKYGTPVKIFGKKP</sequence>
<dbReference type="RefSeq" id="WP_142708111.1">
    <property type="nucleotide sequence ID" value="NZ_VIRS01000026.1"/>
</dbReference>
<feature type="signal peptide" evidence="7">
    <location>
        <begin position="1"/>
        <end position="27"/>
    </location>
</feature>
<dbReference type="GO" id="GO:0008360">
    <property type="term" value="P:regulation of cell shape"/>
    <property type="evidence" value="ECO:0007669"/>
    <property type="project" value="UniProtKB-UniRule"/>
</dbReference>
<feature type="chain" id="PRO_5021821764" evidence="7">
    <location>
        <begin position="28"/>
        <end position="218"/>
    </location>
</feature>
<dbReference type="Proteomes" id="UP000317982">
    <property type="component" value="Unassembled WGS sequence"/>
</dbReference>
<dbReference type="GO" id="GO:0018104">
    <property type="term" value="P:peptidoglycan-protein cross-linking"/>
    <property type="evidence" value="ECO:0007669"/>
    <property type="project" value="TreeGrafter"/>
</dbReference>
<evidence type="ECO:0000256" key="3">
    <source>
        <dbReference type="ARBA" id="ARBA00022960"/>
    </source>
</evidence>
<dbReference type="GO" id="GO:0071555">
    <property type="term" value="P:cell wall organization"/>
    <property type="evidence" value="ECO:0007669"/>
    <property type="project" value="UniProtKB-UniRule"/>
</dbReference>
<proteinExistence type="predicted"/>
<feature type="active site" description="Proton donor/acceptor" evidence="6">
    <location>
        <position position="173"/>
    </location>
</feature>
<accession>A0A545AJC0</accession>
<dbReference type="InterPro" id="IPR050979">
    <property type="entry name" value="LD-transpeptidase"/>
</dbReference>
<evidence type="ECO:0000256" key="1">
    <source>
        <dbReference type="ARBA" id="ARBA00004752"/>
    </source>
</evidence>
<dbReference type="OrthoDB" id="8887048at2"/>
<evidence type="ECO:0000256" key="4">
    <source>
        <dbReference type="ARBA" id="ARBA00022984"/>
    </source>
</evidence>
<dbReference type="Pfam" id="PF03734">
    <property type="entry name" value="YkuD"/>
    <property type="match status" value="1"/>
</dbReference>
<dbReference type="UniPathway" id="UPA00219"/>
<keyword evidence="2" id="KW-0808">Transferase</keyword>
<evidence type="ECO:0000256" key="7">
    <source>
        <dbReference type="SAM" id="SignalP"/>
    </source>
</evidence>
<evidence type="ECO:0000256" key="5">
    <source>
        <dbReference type="ARBA" id="ARBA00023316"/>
    </source>
</evidence>
<dbReference type="SUPFAM" id="SSF141523">
    <property type="entry name" value="L,D-transpeptidase catalytic domain-like"/>
    <property type="match status" value="1"/>
</dbReference>
<evidence type="ECO:0000313" key="10">
    <source>
        <dbReference type="Proteomes" id="UP000317982"/>
    </source>
</evidence>
<reference evidence="9 10" key="1">
    <citation type="submission" date="2019-07" db="EMBL/GenBank/DDBJ databases">
        <title>Cryptosporangium phraense sp. nov., isolated from plant litter.</title>
        <authorList>
            <person name="Suriyachadkun C."/>
        </authorList>
    </citation>
    <scope>NUCLEOTIDE SEQUENCE [LARGE SCALE GENOMIC DNA]</scope>
    <source>
        <strain evidence="9 10">A-T 5661</strain>
    </source>
</reference>
<evidence type="ECO:0000259" key="8">
    <source>
        <dbReference type="PROSITE" id="PS52029"/>
    </source>
</evidence>
<name>A0A545AJC0_9ACTN</name>
<comment type="caution">
    <text evidence="9">The sequence shown here is derived from an EMBL/GenBank/DDBJ whole genome shotgun (WGS) entry which is preliminary data.</text>
</comment>
<dbReference type="PROSITE" id="PS52029">
    <property type="entry name" value="LD_TPASE"/>
    <property type="match status" value="1"/>
</dbReference>
<feature type="domain" description="L,D-TPase catalytic" evidence="8">
    <location>
        <begin position="102"/>
        <end position="214"/>
    </location>
</feature>
<keyword evidence="10" id="KW-1185">Reference proteome</keyword>
<keyword evidence="7" id="KW-0732">Signal</keyword>
<dbReference type="GO" id="GO:0005576">
    <property type="term" value="C:extracellular region"/>
    <property type="evidence" value="ECO:0007669"/>
    <property type="project" value="TreeGrafter"/>
</dbReference>
<gene>
    <name evidence="9" type="ORF">FL583_29405</name>
</gene>
<comment type="pathway">
    <text evidence="1 6">Cell wall biogenesis; peptidoglycan biosynthesis.</text>
</comment>
<dbReference type="GO" id="GO:0016740">
    <property type="term" value="F:transferase activity"/>
    <property type="evidence" value="ECO:0007669"/>
    <property type="project" value="UniProtKB-KW"/>
</dbReference>
<keyword evidence="5 6" id="KW-0961">Cell wall biogenesis/degradation</keyword>
<evidence type="ECO:0000256" key="2">
    <source>
        <dbReference type="ARBA" id="ARBA00022679"/>
    </source>
</evidence>
<dbReference type="GO" id="GO:0071972">
    <property type="term" value="F:peptidoglycan L,D-transpeptidase activity"/>
    <property type="evidence" value="ECO:0007669"/>
    <property type="project" value="TreeGrafter"/>
</dbReference>
<protein>
    <submittedName>
        <fullName evidence="9">L,D-transpeptidase</fullName>
    </submittedName>
</protein>
<organism evidence="9 10">
    <name type="scientific">Cryptosporangium phraense</name>
    <dbReference type="NCBI Taxonomy" id="2593070"/>
    <lineage>
        <taxon>Bacteria</taxon>
        <taxon>Bacillati</taxon>
        <taxon>Actinomycetota</taxon>
        <taxon>Actinomycetes</taxon>
        <taxon>Cryptosporangiales</taxon>
        <taxon>Cryptosporangiaceae</taxon>
        <taxon>Cryptosporangium</taxon>
    </lineage>
</organism>
<dbReference type="InParanoid" id="A0A545AJC0"/>
<dbReference type="InterPro" id="IPR038063">
    <property type="entry name" value="Transpep_catalytic_dom"/>
</dbReference>
<keyword evidence="4 6" id="KW-0573">Peptidoglycan synthesis</keyword>
<keyword evidence="3 6" id="KW-0133">Cell shape</keyword>
<evidence type="ECO:0000313" key="9">
    <source>
        <dbReference type="EMBL" id="TQS41427.1"/>
    </source>
</evidence>